<dbReference type="EMBL" id="QUSF01000004">
    <property type="protein sequence ID" value="RLW10369.1"/>
    <property type="molecule type" value="Genomic_DNA"/>
</dbReference>
<sequence length="78" mass="8540">MEEPAGIIPTRRDAFLPQSCCDRVTVTNLVEVLRSLVALTDPQEGKLTQSQEKALNSLGIWKSVFRVVPGPTSKTSVE</sequence>
<evidence type="ECO:0000313" key="1">
    <source>
        <dbReference type="EMBL" id="RLW10369.1"/>
    </source>
</evidence>
<dbReference type="AlphaFoldDB" id="A0A3L8T027"/>
<accession>A0A3L8T027</accession>
<name>A0A3L8T027_CHLGU</name>
<reference evidence="1 2" key="1">
    <citation type="journal article" date="2018" name="Proc. R. Soc. B">
        <title>A non-coding region near Follistatin controls head colour polymorphism in the Gouldian finch.</title>
        <authorList>
            <person name="Toomey M.B."/>
            <person name="Marques C.I."/>
            <person name="Andrade P."/>
            <person name="Araujo P.M."/>
            <person name="Sabatino S."/>
            <person name="Gazda M.A."/>
            <person name="Afonso S."/>
            <person name="Lopes R.J."/>
            <person name="Corbo J.C."/>
            <person name="Carneiro M."/>
        </authorList>
    </citation>
    <scope>NUCLEOTIDE SEQUENCE [LARGE SCALE GENOMIC DNA]</scope>
    <source>
        <strain evidence="1">Red01</strain>
        <tissue evidence="1">Muscle</tissue>
    </source>
</reference>
<keyword evidence="2" id="KW-1185">Reference proteome</keyword>
<dbReference type="OrthoDB" id="1906282at2759"/>
<protein>
    <submittedName>
        <fullName evidence="1">Uncharacterized protein</fullName>
    </submittedName>
</protein>
<comment type="caution">
    <text evidence="1">The sequence shown here is derived from an EMBL/GenBank/DDBJ whole genome shotgun (WGS) entry which is preliminary data.</text>
</comment>
<dbReference type="Proteomes" id="UP000276834">
    <property type="component" value="Unassembled WGS sequence"/>
</dbReference>
<proteinExistence type="predicted"/>
<gene>
    <name evidence="1" type="ORF">DV515_00002445</name>
</gene>
<evidence type="ECO:0000313" key="2">
    <source>
        <dbReference type="Proteomes" id="UP000276834"/>
    </source>
</evidence>
<organism evidence="1 2">
    <name type="scientific">Chloebia gouldiae</name>
    <name type="common">Gouldian finch</name>
    <name type="synonym">Erythrura gouldiae</name>
    <dbReference type="NCBI Taxonomy" id="44316"/>
    <lineage>
        <taxon>Eukaryota</taxon>
        <taxon>Metazoa</taxon>
        <taxon>Chordata</taxon>
        <taxon>Craniata</taxon>
        <taxon>Vertebrata</taxon>
        <taxon>Euteleostomi</taxon>
        <taxon>Archelosauria</taxon>
        <taxon>Archosauria</taxon>
        <taxon>Dinosauria</taxon>
        <taxon>Saurischia</taxon>
        <taxon>Theropoda</taxon>
        <taxon>Coelurosauria</taxon>
        <taxon>Aves</taxon>
        <taxon>Neognathae</taxon>
        <taxon>Neoaves</taxon>
        <taxon>Telluraves</taxon>
        <taxon>Australaves</taxon>
        <taxon>Passeriformes</taxon>
        <taxon>Passeroidea</taxon>
        <taxon>Passeridae</taxon>
        <taxon>Chloebia</taxon>
    </lineage>
</organism>